<reference evidence="1" key="1">
    <citation type="submission" date="2020-11" db="EMBL/GenBank/DDBJ databases">
        <title>Adaptations for nitrogen fixation in a non-lichenized fungal sporocarp promotes dispersal by wood-feeding termites.</title>
        <authorList>
            <consortium name="DOE Joint Genome Institute"/>
            <person name="Koch R.A."/>
            <person name="Yoon G."/>
            <person name="Arayal U."/>
            <person name="Lail K."/>
            <person name="Amirebrahimi M."/>
            <person name="Labutti K."/>
            <person name="Lipzen A."/>
            <person name="Riley R."/>
            <person name="Barry K."/>
            <person name="Henrissat B."/>
            <person name="Grigoriev I.V."/>
            <person name="Herr J.R."/>
            <person name="Aime M.C."/>
        </authorList>
    </citation>
    <scope>NUCLEOTIDE SEQUENCE</scope>
    <source>
        <strain evidence="1">MCA 3950</strain>
    </source>
</reference>
<evidence type="ECO:0000313" key="1">
    <source>
        <dbReference type="EMBL" id="KAG7440207.1"/>
    </source>
</evidence>
<gene>
    <name evidence="1" type="ORF">BT62DRAFT_997896</name>
</gene>
<proteinExistence type="predicted"/>
<protein>
    <recommendedName>
        <fullName evidence="3">F-box domain-containing protein</fullName>
    </recommendedName>
</protein>
<dbReference type="Proteomes" id="UP000812287">
    <property type="component" value="Unassembled WGS sequence"/>
</dbReference>
<evidence type="ECO:0000313" key="2">
    <source>
        <dbReference type="Proteomes" id="UP000812287"/>
    </source>
</evidence>
<dbReference type="Gene3D" id="3.80.10.10">
    <property type="entry name" value="Ribonuclease Inhibitor"/>
    <property type="match status" value="1"/>
</dbReference>
<dbReference type="AlphaFoldDB" id="A0A9P7VGM8"/>
<accession>A0A9P7VGM8</accession>
<evidence type="ECO:0008006" key="3">
    <source>
        <dbReference type="Google" id="ProtNLM"/>
    </source>
</evidence>
<dbReference type="SUPFAM" id="SSF52058">
    <property type="entry name" value="L domain-like"/>
    <property type="match status" value="1"/>
</dbReference>
<comment type="caution">
    <text evidence="1">The sequence shown here is derived from an EMBL/GenBank/DDBJ whole genome shotgun (WGS) entry which is preliminary data.</text>
</comment>
<dbReference type="InterPro" id="IPR032675">
    <property type="entry name" value="LRR_dom_sf"/>
</dbReference>
<dbReference type="EMBL" id="MU250575">
    <property type="protein sequence ID" value="KAG7440207.1"/>
    <property type="molecule type" value="Genomic_DNA"/>
</dbReference>
<name>A0A9P7VGM8_9AGAR</name>
<dbReference type="OrthoDB" id="2788229at2759"/>
<keyword evidence="2" id="KW-1185">Reference proteome</keyword>
<dbReference type="RefSeq" id="XP_043033707.1">
    <property type="nucleotide sequence ID" value="XM_043190689.1"/>
</dbReference>
<organism evidence="1 2">
    <name type="scientific">Guyanagaster necrorhizus</name>
    <dbReference type="NCBI Taxonomy" id="856835"/>
    <lineage>
        <taxon>Eukaryota</taxon>
        <taxon>Fungi</taxon>
        <taxon>Dikarya</taxon>
        <taxon>Basidiomycota</taxon>
        <taxon>Agaricomycotina</taxon>
        <taxon>Agaricomycetes</taxon>
        <taxon>Agaricomycetidae</taxon>
        <taxon>Agaricales</taxon>
        <taxon>Marasmiineae</taxon>
        <taxon>Physalacriaceae</taxon>
        <taxon>Guyanagaster</taxon>
    </lineage>
</organism>
<sequence>MTTTSTSQPTLQPAVSTSRLPPELMDQIVDALSNDVHSLRTCALSSRQFVHRSRYHLFRAIHFNFIPPMSFNRCAIFSEKCQNAARLVMSLTLSESAFRFIGPSHRWVAYEPQLPIVFRMMKNLTSLHFVSVELVGINIIWPEVEELEMNDCSVTNLGTFLGGFHKLKKLTLSNVKIAEETSSSSEVSLDLEELVITHGRTHSDMNTIKCLLPLLPMPPRIRRLTYPLYYPEQNILQYDIIPYTHLDELFLVGASERSIPVPDIQNVTRLRLLATSPWRWYPADTCKACDELTDWLVHLLHKAQGGCLKELEFESYLIGTSGSPDKWAELDRILSKMELSKVDLVFNVPPEQLQTEGGKSEWPFWKEELMIKRAVYFEQVKRHGWLTVSRGYRS</sequence>
<dbReference type="GeneID" id="66112986"/>